<comment type="caution">
    <text evidence="2">The sequence shown here is derived from an EMBL/GenBank/DDBJ whole genome shotgun (WGS) entry which is preliminary data.</text>
</comment>
<feature type="compositionally biased region" description="Low complexity" evidence="1">
    <location>
        <begin position="330"/>
        <end position="377"/>
    </location>
</feature>
<organism evidence="2 3">
    <name type="scientific">Cryomyces minteri</name>
    <dbReference type="NCBI Taxonomy" id="331657"/>
    <lineage>
        <taxon>Eukaryota</taxon>
        <taxon>Fungi</taxon>
        <taxon>Dikarya</taxon>
        <taxon>Ascomycota</taxon>
        <taxon>Pezizomycotina</taxon>
        <taxon>Dothideomycetes</taxon>
        <taxon>Dothideomycetes incertae sedis</taxon>
        <taxon>Cryomyces</taxon>
    </lineage>
</organism>
<dbReference type="STRING" id="331657.A0A4U0X5B0"/>
<evidence type="ECO:0000256" key="1">
    <source>
        <dbReference type="SAM" id="MobiDB-lite"/>
    </source>
</evidence>
<proteinExistence type="predicted"/>
<sequence>YRYSAYSAATSDSLLGIALDVPSTHLNGSTPLTIPTTADMHDGGKYQTAPADTSAPFLWQAPDADAALYFGDKWVQLHAFLAARIAAQHDAATTAPPPQRTKQIAPTQPAWMEYALELMRARGWSVLYPAMPAPNALATVHTDLYQPPEEFARSPESRVGTTTASEELPDASEPFLPAPSAPAASPQPEPPLLSATRPLHALLPFAADLPELAHLPLLSHTGTLLSPGDSDTAASAFAAAFRKEIGGCAAGGKGRERGLFCRGDEEEAEDDDDDEVVAAEKYWTAKADSNAEAASGGRRGGEAAGDGNEAVRAQEGAFPPGYYPDDDARAGAVAAPAAAPAGAGAAGLPGPDSTGTTPGAAGPALGAAGLAAGAGLPRPKPKPHLGDPNPADPAHAELHRLVEEAGPPA</sequence>
<dbReference type="EMBL" id="NAJN01000553">
    <property type="protein sequence ID" value="TKA71620.1"/>
    <property type="molecule type" value="Genomic_DNA"/>
</dbReference>
<dbReference type="AlphaFoldDB" id="A0A4U0X5B0"/>
<dbReference type="PANTHER" id="PTHR33604">
    <property type="entry name" value="OSJNBA0004B13.7 PROTEIN"/>
    <property type="match status" value="1"/>
</dbReference>
<feature type="compositionally biased region" description="Basic and acidic residues" evidence="1">
    <location>
        <begin position="394"/>
        <end position="403"/>
    </location>
</feature>
<name>A0A4U0X5B0_9PEZI</name>
<accession>A0A4U0X5B0</accession>
<protein>
    <submittedName>
        <fullName evidence="2">Uncharacterized protein</fullName>
    </submittedName>
</protein>
<dbReference type="Proteomes" id="UP000308768">
    <property type="component" value="Unassembled WGS sequence"/>
</dbReference>
<feature type="region of interest" description="Disordered" evidence="1">
    <location>
        <begin position="149"/>
        <end position="193"/>
    </location>
</feature>
<evidence type="ECO:0000313" key="2">
    <source>
        <dbReference type="EMBL" id="TKA71620.1"/>
    </source>
</evidence>
<evidence type="ECO:0000313" key="3">
    <source>
        <dbReference type="Proteomes" id="UP000308768"/>
    </source>
</evidence>
<dbReference type="OrthoDB" id="5397682at2759"/>
<gene>
    <name evidence="2" type="ORF">B0A49_03023</name>
</gene>
<keyword evidence="3" id="KW-1185">Reference proteome</keyword>
<reference evidence="2 3" key="1">
    <citation type="submission" date="2017-03" db="EMBL/GenBank/DDBJ databases">
        <title>Genomes of endolithic fungi from Antarctica.</title>
        <authorList>
            <person name="Coleine C."/>
            <person name="Masonjones S."/>
            <person name="Stajich J.E."/>
        </authorList>
    </citation>
    <scope>NUCLEOTIDE SEQUENCE [LARGE SCALE GENOMIC DNA]</scope>
    <source>
        <strain evidence="2 3">CCFEE 5187</strain>
    </source>
</reference>
<feature type="region of interest" description="Disordered" evidence="1">
    <location>
        <begin position="288"/>
        <end position="409"/>
    </location>
</feature>
<dbReference type="PANTHER" id="PTHR33604:SF3">
    <property type="entry name" value="OSJNBA0004B13.7 PROTEIN"/>
    <property type="match status" value="1"/>
</dbReference>
<feature type="compositionally biased region" description="Pro residues" evidence="1">
    <location>
        <begin position="176"/>
        <end position="191"/>
    </location>
</feature>
<feature type="non-terminal residue" evidence="2">
    <location>
        <position position="1"/>
    </location>
</feature>